<dbReference type="InterPro" id="IPR007742">
    <property type="entry name" value="NosD_dom"/>
</dbReference>
<evidence type="ECO:0000256" key="1">
    <source>
        <dbReference type="ARBA" id="ARBA00022737"/>
    </source>
</evidence>
<reference evidence="4 5" key="1">
    <citation type="journal article" date="2019" name="Int. J. Syst. Evol. Microbiol.">
        <title>The Global Catalogue of Microorganisms (GCM) 10K type strain sequencing project: providing services to taxonomists for standard genome sequencing and annotation.</title>
        <authorList>
            <consortium name="The Broad Institute Genomics Platform"/>
            <consortium name="The Broad Institute Genome Sequencing Center for Infectious Disease"/>
            <person name="Wu L."/>
            <person name="Ma J."/>
        </authorList>
    </citation>
    <scope>NUCLEOTIDE SEQUENCE [LARGE SCALE GENOMIC DNA]</scope>
    <source>
        <strain evidence="4 5">CGMCC 1.10390</strain>
    </source>
</reference>
<sequence>MRTVTSVGVVVVLVLLVAGTGLAVDPGDGDQLSPVPFDRTLTTGLTGVDVEQAREAGHVVPRGQVFYSQYEYVVGYYGTDALVAGVTGPQHTAQFGRPLAVFVTDLAGTDPKLTDEGDVTLPDAASPGWARAGDAWFVVGTPARTPAGPTALPFADRAAAREFAREHDGTVVDWEGLRERLADEDAGGDRKPPVADRQRWADRAVERTRGSRDRPVSMVVGTDQQAVLAATDRPSTSSGSPSPVVLGEDAPTLAAAVGRAPPNTTIRLLPGRYDANLTVEKSLTVAGSGTDTVLDGGGDGSVVTVGTSDVAITDLRIVGVGDANAGQLESDDGSAWDRRIRLTYGYGDAAVRLRDADRSLVENVSVDTPSNGIVALDSDGVVVRNVAVNGTDGLAGFMSVLPMYSRMVVEDSHFDGGRDAVYAHYADGTVVRDNHIENLRFGFHDMYTSDTLVVNNTIRDVNTGLYVMTRPSGNAMVGNDIRNSSIGISTAGSASYVNGNVVAGNEIGLSIGTTRSTYRGNTVVDNGVGVRLTTMLPTNDVFENDVVRNDRSVSPGMATLVSWAVDGRGNYWGTVPGVDRDGDGVVDRTYDPTDSVDRNARHSPVANALAYSPAAQLFDQFQQAAPGLREPSVVDPAPLTGPVHPGRLETHNVTTP</sequence>
<dbReference type="Pfam" id="PF05573">
    <property type="entry name" value="NosL"/>
    <property type="match status" value="1"/>
</dbReference>
<dbReference type="Pfam" id="PF05048">
    <property type="entry name" value="NosD"/>
    <property type="match status" value="1"/>
</dbReference>
<dbReference type="InterPro" id="IPR012334">
    <property type="entry name" value="Pectin_lyas_fold"/>
</dbReference>
<dbReference type="PANTHER" id="PTHR22990:SF15">
    <property type="entry name" value="F-BOX ONLY PROTEIN 10"/>
    <property type="match status" value="1"/>
</dbReference>
<evidence type="ECO:0000256" key="2">
    <source>
        <dbReference type="SAM" id="MobiDB-lite"/>
    </source>
</evidence>
<dbReference type="Gene3D" id="2.160.20.10">
    <property type="entry name" value="Single-stranded right-handed beta-helix, Pectin lyase-like"/>
    <property type="match status" value="1"/>
</dbReference>
<dbReference type="InterPro" id="IPR006626">
    <property type="entry name" value="PbH1"/>
</dbReference>
<feature type="domain" description="Periplasmic copper-binding protein NosD beta helix" evidence="3">
    <location>
        <begin position="406"/>
        <end position="575"/>
    </location>
</feature>
<dbReference type="EMBL" id="JBHUDO010000004">
    <property type="protein sequence ID" value="MFD1647963.1"/>
    <property type="molecule type" value="Genomic_DNA"/>
</dbReference>
<dbReference type="InterPro" id="IPR011050">
    <property type="entry name" value="Pectin_lyase_fold/virulence"/>
</dbReference>
<dbReference type="SUPFAM" id="SSF51126">
    <property type="entry name" value="Pectin lyase-like"/>
    <property type="match status" value="1"/>
</dbReference>
<dbReference type="SUPFAM" id="SSF160387">
    <property type="entry name" value="NosL/MerB-like"/>
    <property type="match status" value="1"/>
</dbReference>
<dbReference type="SMART" id="SM00710">
    <property type="entry name" value="PbH1"/>
    <property type="match status" value="7"/>
</dbReference>
<feature type="region of interest" description="Disordered" evidence="2">
    <location>
        <begin position="635"/>
        <end position="656"/>
    </location>
</feature>
<organism evidence="4 5">
    <name type="scientific">Haloarchaeobius litoreus</name>
    <dbReference type="NCBI Taxonomy" id="755306"/>
    <lineage>
        <taxon>Archaea</taxon>
        <taxon>Methanobacteriati</taxon>
        <taxon>Methanobacteriota</taxon>
        <taxon>Stenosarchaea group</taxon>
        <taxon>Halobacteria</taxon>
        <taxon>Halobacteriales</taxon>
        <taxon>Halorubellaceae</taxon>
        <taxon>Haloarchaeobius</taxon>
    </lineage>
</organism>
<evidence type="ECO:0000313" key="4">
    <source>
        <dbReference type="EMBL" id="MFD1647963.1"/>
    </source>
</evidence>
<dbReference type="InterPro" id="IPR051550">
    <property type="entry name" value="SCF-Subunits/Alg-Epimerases"/>
</dbReference>
<accession>A0ABD6DS82</accession>
<dbReference type="RefSeq" id="WP_256401560.1">
    <property type="nucleotide sequence ID" value="NZ_JANHJR010000004.1"/>
</dbReference>
<dbReference type="Gene3D" id="3.30.70.2050">
    <property type="match status" value="1"/>
</dbReference>
<keyword evidence="1" id="KW-0677">Repeat</keyword>
<name>A0ABD6DS82_9EURY</name>
<protein>
    <submittedName>
        <fullName evidence="4">NosD domain-containing protein</fullName>
    </submittedName>
</protein>
<dbReference type="AlphaFoldDB" id="A0ABD6DS82"/>
<dbReference type="Proteomes" id="UP001597034">
    <property type="component" value="Unassembled WGS sequence"/>
</dbReference>
<dbReference type="InterPro" id="IPR008719">
    <property type="entry name" value="N2O_reductase_NosL"/>
</dbReference>
<evidence type="ECO:0000259" key="3">
    <source>
        <dbReference type="Pfam" id="PF05048"/>
    </source>
</evidence>
<gene>
    <name evidence="4" type="ORF">ACFSBL_19945</name>
</gene>
<evidence type="ECO:0000313" key="5">
    <source>
        <dbReference type="Proteomes" id="UP001597034"/>
    </source>
</evidence>
<comment type="caution">
    <text evidence="4">The sequence shown here is derived from an EMBL/GenBank/DDBJ whole genome shotgun (WGS) entry which is preliminary data.</text>
</comment>
<dbReference type="PANTHER" id="PTHR22990">
    <property type="entry name" value="F-BOX ONLY PROTEIN"/>
    <property type="match status" value="1"/>
</dbReference>
<proteinExistence type="predicted"/>
<keyword evidence="5" id="KW-1185">Reference proteome</keyword>